<feature type="transmembrane region" description="Helical" evidence="5">
    <location>
        <begin position="71"/>
        <end position="94"/>
    </location>
</feature>
<dbReference type="Proteomes" id="UP000183954">
    <property type="component" value="Unassembled WGS sequence"/>
</dbReference>
<dbReference type="GO" id="GO:0016020">
    <property type="term" value="C:membrane"/>
    <property type="evidence" value="ECO:0007669"/>
    <property type="project" value="UniProtKB-SubCell"/>
</dbReference>
<feature type="transmembrane region" description="Helical" evidence="5">
    <location>
        <begin position="38"/>
        <end position="59"/>
    </location>
</feature>
<organism evidence="6 7">
    <name type="scientific">Desulfosporosinus lacus DSM 15449</name>
    <dbReference type="NCBI Taxonomy" id="1121420"/>
    <lineage>
        <taxon>Bacteria</taxon>
        <taxon>Bacillati</taxon>
        <taxon>Bacillota</taxon>
        <taxon>Clostridia</taxon>
        <taxon>Eubacteriales</taxon>
        <taxon>Desulfitobacteriaceae</taxon>
        <taxon>Desulfosporosinus</taxon>
    </lineage>
</organism>
<dbReference type="EMBL" id="FQXJ01000007">
    <property type="protein sequence ID" value="SHI07485.1"/>
    <property type="molecule type" value="Genomic_DNA"/>
</dbReference>
<dbReference type="InterPro" id="IPR002657">
    <property type="entry name" value="BilAc:Na_symport/Acr3"/>
</dbReference>
<evidence type="ECO:0000313" key="6">
    <source>
        <dbReference type="EMBL" id="SHI07485.1"/>
    </source>
</evidence>
<feature type="transmembrane region" description="Helical" evidence="5">
    <location>
        <begin position="12"/>
        <end position="32"/>
    </location>
</feature>
<dbReference type="PANTHER" id="PTHR10361:SF28">
    <property type="entry name" value="P3 PROTEIN-RELATED"/>
    <property type="match status" value="1"/>
</dbReference>
<dbReference type="Gene3D" id="1.20.1530.20">
    <property type="match status" value="1"/>
</dbReference>
<dbReference type="AlphaFoldDB" id="A0A1M5Y5Y5"/>
<dbReference type="Pfam" id="PF01758">
    <property type="entry name" value="SBF"/>
    <property type="match status" value="1"/>
</dbReference>
<sequence>MQTFLTKFNQWLNRYMFVMVTAGIAVGFFIPLINSPLISALATGLFAYMTFMSALRTTFQDVVRILTKPLVPLWSMFLIHGISPLVAWGVGLWIYPDNFYMRLGLLLGSTIPIAVTSVIWTTIANGDIALALVTVTLDTLLIPILFPAFFIIILGTSIAIDYGNMVLRLLLMVTIPSILGMVINEITKGRLENFSVSVGGVTSKIASFFVVFLNSAVVLPNIKWDISAVKMMIVVVGLVSANYLIGFCGSYLLKDRRQEVVTAMIFNVGMRNTGFGSVIAISYFPATVALPIVLTLLFQQPIAAVVSKAIMKFNHQDRIIRPEEGTLTRSS</sequence>
<keyword evidence="3 5" id="KW-1133">Transmembrane helix</keyword>
<feature type="transmembrane region" description="Helical" evidence="5">
    <location>
        <begin position="231"/>
        <end position="253"/>
    </location>
</feature>
<reference evidence="7" key="1">
    <citation type="submission" date="2016-11" db="EMBL/GenBank/DDBJ databases">
        <authorList>
            <person name="Varghese N."/>
            <person name="Submissions S."/>
        </authorList>
    </citation>
    <scope>NUCLEOTIDE SEQUENCE [LARGE SCALE GENOMIC DNA]</scope>
    <source>
        <strain evidence="7">DSM 15449</strain>
    </source>
</reference>
<proteinExistence type="predicted"/>
<evidence type="ECO:0000256" key="1">
    <source>
        <dbReference type="ARBA" id="ARBA00004141"/>
    </source>
</evidence>
<dbReference type="RefSeq" id="WP_073029863.1">
    <property type="nucleotide sequence ID" value="NZ_FQXJ01000007.1"/>
</dbReference>
<keyword evidence="7" id="KW-1185">Reference proteome</keyword>
<evidence type="ECO:0000256" key="5">
    <source>
        <dbReference type="SAM" id="Phobius"/>
    </source>
</evidence>
<name>A0A1M5Y5Y5_9FIRM</name>
<dbReference type="InterPro" id="IPR038770">
    <property type="entry name" value="Na+/solute_symporter_sf"/>
</dbReference>
<feature type="transmembrane region" description="Helical" evidence="5">
    <location>
        <begin position="100"/>
        <end position="121"/>
    </location>
</feature>
<keyword evidence="4 5" id="KW-0472">Membrane</keyword>
<evidence type="ECO:0000256" key="3">
    <source>
        <dbReference type="ARBA" id="ARBA00022989"/>
    </source>
</evidence>
<keyword evidence="2 5" id="KW-0812">Transmembrane</keyword>
<feature type="transmembrane region" description="Helical" evidence="5">
    <location>
        <begin position="274"/>
        <end position="298"/>
    </location>
</feature>
<dbReference type="InterPro" id="IPR004710">
    <property type="entry name" value="Bilac:Na_transpt"/>
</dbReference>
<dbReference type="OrthoDB" id="1551454at2"/>
<evidence type="ECO:0000256" key="2">
    <source>
        <dbReference type="ARBA" id="ARBA00022692"/>
    </source>
</evidence>
<dbReference type="PANTHER" id="PTHR10361">
    <property type="entry name" value="SODIUM-BILE ACID COTRANSPORTER"/>
    <property type="match status" value="1"/>
</dbReference>
<dbReference type="STRING" id="1121420.SAMN02746098_02291"/>
<gene>
    <name evidence="6" type="ORF">SAMN02746098_02291</name>
</gene>
<protein>
    <submittedName>
        <fullName evidence="6">Predicted Na+-dependent transporter</fullName>
    </submittedName>
</protein>
<feature type="transmembrane region" description="Helical" evidence="5">
    <location>
        <begin position="196"/>
        <end position="219"/>
    </location>
</feature>
<feature type="transmembrane region" description="Helical" evidence="5">
    <location>
        <begin position="128"/>
        <end position="153"/>
    </location>
</feature>
<feature type="transmembrane region" description="Helical" evidence="5">
    <location>
        <begin position="165"/>
        <end position="184"/>
    </location>
</feature>
<accession>A0A1M5Y5Y5</accession>
<evidence type="ECO:0000313" key="7">
    <source>
        <dbReference type="Proteomes" id="UP000183954"/>
    </source>
</evidence>
<comment type="subcellular location">
    <subcellularLocation>
        <location evidence="1">Membrane</location>
        <topology evidence="1">Multi-pass membrane protein</topology>
    </subcellularLocation>
</comment>
<evidence type="ECO:0000256" key="4">
    <source>
        <dbReference type="ARBA" id="ARBA00023136"/>
    </source>
</evidence>